<evidence type="ECO:0000313" key="6">
    <source>
        <dbReference type="Proteomes" id="UP000309128"/>
    </source>
</evidence>
<evidence type="ECO:0000256" key="3">
    <source>
        <dbReference type="ARBA" id="ARBA00023163"/>
    </source>
</evidence>
<evidence type="ECO:0000256" key="1">
    <source>
        <dbReference type="ARBA" id="ARBA00023015"/>
    </source>
</evidence>
<evidence type="ECO:0000259" key="4">
    <source>
        <dbReference type="PROSITE" id="PS51118"/>
    </source>
</evidence>
<organism evidence="5 6">
    <name type="scientific">Nonomuraea turkmeniaca</name>
    <dbReference type="NCBI Taxonomy" id="103838"/>
    <lineage>
        <taxon>Bacteria</taxon>
        <taxon>Bacillati</taxon>
        <taxon>Actinomycetota</taxon>
        <taxon>Actinomycetes</taxon>
        <taxon>Streptosporangiales</taxon>
        <taxon>Streptosporangiaceae</taxon>
        <taxon>Nonomuraea</taxon>
    </lineage>
</organism>
<reference evidence="5 6" key="1">
    <citation type="submission" date="2019-05" db="EMBL/GenBank/DDBJ databases">
        <title>Draft genome sequence of Nonomuraea turkmeniaca DSM 43926.</title>
        <authorList>
            <person name="Saricaoglu S."/>
            <person name="Isik K."/>
        </authorList>
    </citation>
    <scope>NUCLEOTIDE SEQUENCE [LARGE SCALE GENOMIC DNA]</scope>
    <source>
        <strain evidence="5 6">DSM 43926</strain>
    </source>
</reference>
<dbReference type="RefSeq" id="WP_138668281.1">
    <property type="nucleotide sequence ID" value="NZ_VCKY01000079.1"/>
</dbReference>
<dbReference type="InterPro" id="IPR036388">
    <property type="entry name" value="WH-like_DNA-bd_sf"/>
</dbReference>
<gene>
    <name evidence="5" type="ORF">ETD86_23345</name>
</gene>
<protein>
    <submittedName>
        <fullName evidence="5">Helix-turn-helix transcriptional regulator</fullName>
    </submittedName>
</protein>
<dbReference type="InterPro" id="IPR002577">
    <property type="entry name" value="HTH_HxlR"/>
</dbReference>
<evidence type="ECO:0000313" key="5">
    <source>
        <dbReference type="EMBL" id="TMR17470.1"/>
    </source>
</evidence>
<dbReference type="PROSITE" id="PS51118">
    <property type="entry name" value="HTH_HXLR"/>
    <property type="match status" value="1"/>
</dbReference>
<comment type="caution">
    <text evidence="5">The sequence shown here is derived from an EMBL/GenBank/DDBJ whole genome shotgun (WGS) entry which is preliminary data.</text>
</comment>
<accession>A0A5S4FF07</accession>
<evidence type="ECO:0000256" key="2">
    <source>
        <dbReference type="ARBA" id="ARBA00023125"/>
    </source>
</evidence>
<dbReference type="Pfam" id="PF01638">
    <property type="entry name" value="HxlR"/>
    <property type="match status" value="1"/>
</dbReference>
<dbReference type="EMBL" id="VCKY01000079">
    <property type="protein sequence ID" value="TMR17470.1"/>
    <property type="molecule type" value="Genomic_DNA"/>
</dbReference>
<name>A0A5S4FF07_9ACTN</name>
<proteinExistence type="predicted"/>
<sequence length="158" mass="17342">MLGKTYESQQCSIARSLEVVGERWSLLLVRDALFAGATRYSDFQRSLGIATNVLKARLDGFVEAGIMWRHRYSEQPELYEYLLTDRGRALAPALVALAEWGDMWATGGDPPLLYTHSVCGTGVSQQTVCAGCGRVDDPTEIQATIRPCTPSEGMPQQA</sequence>
<keyword evidence="6" id="KW-1185">Reference proteome</keyword>
<dbReference type="AlphaFoldDB" id="A0A5S4FF07"/>
<feature type="domain" description="HTH hxlR-type" evidence="4">
    <location>
        <begin position="11"/>
        <end position="109"/>
    </location>
</feature>
<dbReference type="SUPFAM" id="SSF46785">
    <property type="entry name" value="Winged helix' DNA-binding domain"/>
    <property type="match status" value="1"/>
</dbReference>
<keyword evidence="1" id="KW-0805">Transcription regulation</keyword>
<keyword evidence="2" id="KW-0238">DNA-binding</keyword>
<dbReference type="OrthoDB" id="3526217at2"/>
<dbReference type="PANTHER" id="PTHR33204">
    <property type="entry name" value="TRANSCRIPTIONAL REGULATOR, MARR FAMILY"/>
    <property type="match status" value="1"/>
</dbReference>
<dbReference type="Gene3D" id="1.10.10.10">
    <property type="entry name" value="Winged helix-like DNA-binding domain superfamily/Winged helix DNA-binding domain"/>
    <property type="match status" value="1"/>
</dbReference>
<keyword evidence="3" id="KW-0804">Transcription</keyword>
<dbReference type="PANTHER" id="PTHR33204:SF18">
    <property type="entry name" value="TRANSCRIPTIONAL REGULATORY PROTEIN"/>
    <property type="match status" value="1"/>
</dbReference>
<dbReference type="Proteomes" id="UP000309128">
    <property type="component" value="Unassembled WGS sequence"/>
</dbReference>
<dbReference type="GO" id="GO:0003677">
    <property type="term" value="F:DNA binding"/>
    <property type="evidence" value="ECO:0007669"/>
    <property type="project" value="UniProtKB-KW"/>
</dbReference>
<dbReference type="InterPro" id="IPR036390">
    <property type="entry name" value="WH_DNA-bd_sf"/>
</dbReference>